<name>A0ABD3M0M5_9STRA</name>
<proteinExistence type="predicted"/>
<feature type="repeat" description="WD" evidence="3">
    <location>
        <begin position="357"/>
        <end position="398"/>
    </location>
</feature>
<evidence type="ECO:0008006" key="8">
    <source>
        <dbReference type="Google" id="ProtNLM"/>
    </source>
</evidence>
<dbReference type="InterPro" id="IPR015943">
    <property type="entry name" value="WD40/YVTN_repeat-like_dom_sf"/>
</dbReference>
<feature type="coiled-coil region" evidence="4">
    <location>
        <begin position="33"/>
        <end position="108"/>
    </location>
</feature>
<evidence type="ECO:0000313" key="6">
    <source>
        <dbReference type="EMBL" id="KAL3756296.1"/>
    </source>
</evidence>
<evidence type="ECO:0000256" key="3">
    <source>
        <dbReference type="PROSITE-ProRule" id="PRU00221"/>
    </source>
</evidence>
<keyword evidence="4" id="KW-0175">Coiled coil</keyword>
<dbReference type="PANTHER" id="PTHR19878">
    <property type="entry name" value="AUTOPHAGY PROTEIN 16-LIKE"/>
    <property type="match status" value="1"/>
</dbReference>
<keyword evidence="2" id="KW-0677">Repeat</keyword>
<keyword evidence="7" id="KW-1185">Reference proteome</keyword>
<dbReference type="InterPro" id="IPR036322">
    <property type="entry name" value="WD40_repeat_dom_sf"/>
</dbReference>
<keyword evidence="1 3" id="KW-0853">WD repeat</keyword>
<dbReference type="PROSITE" id="PS00678">
    <property type="entry name" value="WD_REPEATS_1"/>
    <property type="match status" value="1"/>
</dbReference>
<comment type="caution">
    <text evidence="6">The sequence shown here is derived from an EMBL/GenBank/DDBJ whole genome shotgun (WGS) entry which is preliminary data.</text>
</comment>
<dbReference type="EMBL" id="JALLBG020000312">
    <property type="protein sequence ID" value="KAL3756296.1"/>
    <property type="molecule type" value="Genomic_DNA"/>
</dbReference>
<feature type="compositionally biased region" description="Basic and acidic residues" evidence="5">
    <location>
        <begin position="246"/>
        <end position="257"/>
    </location>
</feature>
<evidence type="ECO:0000256" key="4">
    <source>
        <dbReference type="SAM" id="Coils"/>
    </source>
</evidence>
<dbReference type="CDD" id="cd00200">
    <property type="entry name" value="WD40"/>
    <property type="match status" value="1"/>
</dbReference>
<dbReference type="PROSITE" id="PS50294">
    <property type="entry name" value="WD_REPEATS_REGION"/>
    <property type="match status" value="1"/>
</dbReference>
<dbReference type="AlphaFoldDB" id="A0ABD3M0M5"/>
<dbReference type="Proteomes" id="UP001530293">
    <property type="component" value="Unassembled WGS sequence"/>
</dbReference>
<evidence type="ECO:0000256" key="1">
    <source>
        <dbReference type="ARBA" id="ARBA00022574"/>
    </source>
</evidence>
<dbReference type="Pfam" id="PF00400">
    <property type="entry name" value="WD40"/>
    <property type="match status" value="3"/>
</dbReference>
<dbReference type="PANTHER" id="PTHR19878:SF8">
    <property type="entry name" value="AUTOPHAGY-RELATED 16, ISOFORM F"/>
    <property type="match status" value="1"/>
</dbReference>
<protein>
    <recommendedName>
        <fullName evidence="8">Autophagy-related protein 16 domain-containing protein</fullName>
    </recommendedName>
</protein>
<gene>
    <name evidence="6" type="ORF">ACHAWU_007247</name>
</gene>
<evidence type="ECO:0000256" key="5">
    <source>
        <dbReference type="SAM" id="MobiDB-lite"/>
    </source>
</evidence>
<reference evidence="6 7" key="1">
    <citation type="submission" date="2024-10" db="EMBL/GenBank/DDBJ databases">
        <title>Updated reference genomes for cyclostephanoid diatoms.</title>
        <authorList>
            <person name="Roberts W.R."/>
            <person name="Alverson A.J."/>
        </authorList>
    </citation>
    <scope>NUCLEOTIDE SEQUENCE [LARGE SCALE GENOMIC DNA]</scope>
    <source>
        <strain evidence="6 7">AJA232-27</strain>
    </source>
</reference>
<sequence>MEDIYSLIQDRNARETLPFLSIHSSNAYLRNYVDTLQARCESLERQYLDQQQLVAEQQQAIELSINSAPARTEARLRDQISKLQEELRKNVQKEVKASAEALERYNELSTCTESMAVQDATISNLQIEATRNNEIITHLQSEIDNSNSLARLADKQIGGLKDAIRALQDENDELTKLNKRILDETVSDKEKMAEQLNNMNDTIETLQKEINMLRSYAKMGKGPIGNWFGSRTPRGDKSTADTCSSQEDKDSTPKRQWDASATAVLPSQPQFTIKAHRDDAVCVRYDGTNLNRVATASSDATVKVFNTSNGQLEATFSAGGGHPLIGVDIAGDVVCGCGADKTCRVWNYQTKRMIHQLAGHSQKITCVRLFPGEKSIVTGSADRSIRVWDISRHVYTQTTTFRHSSTSNCCDVSYETHTVVSGHLDGMLPILLLFCLVETIFDTGFFVVACTISSIGGIRFWDARSGDRVLDIPSLHEGGVTSVHWKPGNSNEILTNGKDSTLNVIDTRTSNIMHTFRDPGFRTLTNHASCSFSPNGAYAAAGSADSGDIFVWNVKNGEKTKQLSSHSCGAVGVAWGLGGTNGQQVATIDKSGVLILWA</sequence>
<dbReference type="InterPro" id="IPR001680">
    <property type="entry name" value="WD40_rpt"/>
</dbReference>
<evidence type="ECO:0000256" key="2">
    <source>
        <dbReference type="ARBA" id="ARBA00022737"/>
    </source>
</evidence>
<dbReference type="SUPFAM" id="SSF50978">
    <property type="entry name" value="WD40 repeat-like"/>
    <property type="match status" value="1"/>
</dbReference>
<dbReference type="SMART" id="SM00320">
    <property type="entry name" value="WD40"/>
    <property type="match status" value="7"/>
</dbReference>
<dbReference type="InterPro" id="IPR045160">
    <property type="entry name" value="ATG16"/>
</dbReference>
<evidence type="ECO:0000313" key="7">
    <source>
        <dbReference type="Proteomes" id="UP001530293"/>
    </source>
</evidence>
<dbReference type="Gene3D" id="2.130.10.10">
    <property type="entry name" value="YVTN repeat-like/Quinoprotein amine dehydrogenase"/>
    <property type="match status" value="4"/>
</dbReference>
<accession>A0ABD3M0M5</accession>
<feature type="region of interest" description="Disordered" evidence="5">
    <location>
        <begin position="227"/>
        <end position="257"/>
    </location>
</feature>
<dbReference type="PROSITE" id="PS50082">
    <property type="entry name" value="WD_REPEATS_2"/>
    <property type="match status" value="1"/>
</dbReference>
<feature type="coiled-coil region" evidence="4">
    <location>
        <begin position="157"/>
        <end position="216"/>
    </location>
</feature>
<organism evidence="6 7">
    <name type="scientific">Discostella pseudostelligera</name>
    <dbReference type="NCBI Taxonomy" id="259834"/>
    <lineage>
        <taxon>Eukaryota</taxon>
        <taxon>Sar</taxon>
        <taxon>Stramenopiles</taxon>
        <taxon>Ochrophyta</taxon>
        <taxon>Bacillariophyta</taxon>
        <taxon>Coscinodiscophyceae</taxon>
        <taxon>Thalassiosirophycidae</taxon>
        <taxon>Stephanodiscales</taxon>
        <taxon>Stephanodiscaceae</taxon>
        <taxon>Discostella</taxon>
    </lineage>
</organism>
<dbReference type="InterPro" id="IPR019775">
    <property type="entry name" value="WD40_repeat_CS"/>
</dbReference>